<name>A0A2W1G7H4_9PLEO</name>
<evidence type="ECO:0000313" key="4">
    <source>
        <dbReference type="Proteomes" id="UP000245464"/>
    </source>
</evidence>
<dbReference type="EMBL" id="NQIK02000010">
    <property type="protein sequence ID" value="KAF7565938.1"/>
    <property type="molecule type" value="Genomic_DNA"/>
</dbReference>
<reference evidence="3" key="3">
    <citation type="journal article" date="2022" name="bioRxiv">
        <title>A global pangenome for the wheat fungal pathogen Pyrenophora tritici-repentis and prediction of effector protein structural homology.</title>
        <authorList>
            <person name="Moolhuijzen P."/>
            <person name="See P.T."/>
            <person name="Shi G."/>
            <person name="Powell H.R."/>
            <person name="Cockram J."/>
            <person name="Jorgensen L.N."/>
            <person name="Benslimane H."/>
            <person name="Strelkov S.E."/>
            <person name="Turner J."/>
            <person name="Liu Z."/>
            <person name="Moffat C.S."/>
        </authorList>
    </citation>
    <scope>NUCLEOTIDE SEQUENCE</scope>
    <source>
        <strain evidence="3">86-124</strain>
    </source>
</reference>
<evidence type="ECO:0000256" key="1">
    <source>
        <dbReference type="SAM" id="SignalP"/>
    </source>
</evidence>
<protein>
    <submittedName>
        <fullName evidence="2">Uncharacterized protein</fullName>
    </submittedName>
</protein>
<evidence type="ECO:0000313" key="5">
    <source>
        <dbReference type="Proteomes" id="UP000249757"/>
    </source>
</evidence>
<accession>A0A2W1G7H4</accession>
<reference evidence="3" key="2">
    <citation type="submission" date="2021-05" db="EMBL/GenBank/DDBJ databases">
        <authorList>
            <person name="Moolhuijzen P.M."/>
            <person name="Moffat C.S."/>
        </authorList>
    </citation>
    <scope>NUCLEOTIDE SEQUENCE</scope>
    <source>
        <strain evidence="3">86-124</strain>
    </source>
</reference>
<keyword evidence="1" id="KW-0732">Signal</keyword>
<sequence>MKCFTTLLTIASLATSALSGVALPLDSRDTSPAGLHGNMIDLKTLEARSAMPSYLDERGVPIGCLANVFALLVINRVGRIDIQDQINNLNTWRRDFNNNINVNLDFTQSFEPLRFVRYSIRNTSQFISNALILSNYRDTAVGTPRETIRIPIPRAVGLAIGTPAPSTYVGCVELPRLDGTWYAQLER</sequence>
<keyword evidence="5" id="KW-1185">Reference proteome</keyword>
<organism evidence="2 4">
    <name type="scientific">Pyrenophora tritici-repentis</name>
    <dbReference type="NCBI Taxonomy" id="45151"/>
    <lineage>
        <taxon>Eukaryota</taxon>
        <taxon>Fungi</taxon>
        <taxon>Dikarya</taxon>
        <taxon>Ascomycota</taxon>
        <taxon>Pezizomycotina</taxon>
        <taxon>Dothideomycetes</taxon>
        <taxon>Pleosporomycetidae</taxon>
        <taxon>Pleosporales</taxon>
        <taxon>Pleosporineae</taxon>
        <taxon>Pleosporaceae</taxon>
        <taxon>Pyrenophora</taxon>
    </lineage>
</organism>
<dbReference type="Proteomes" id="UP000245464">
    <property type="component" value="Chromosome 10"/>
</dbReference>
<reference evidence="2" key="1">
    <citation type="journal article" date="2018" name="BMC Genomics">
        <title>Comparative genomics of the wheat fungal pathogen Pyrenophora tritici-repentis reveals chromosomal variations and genome plasticity.</title>
        <authorList>
            <person name="Moolhuijzen P."/>
            <person name="See P.T."/>
            <person name="Hane J.K."/>
            <person name="Shi G."/>
            <person name="Liu Z."/>
            <person name="Oliver R.P."/>
            <person name="Moffat C.S."/>
        </authorList>
    </citation>
    <scope>NUCLEOTIDE SEQUENCE [LARGE SCALE GENOMIC DNA]</scope>
    <source>
        <strain evidence="2">M4</strain>
    </source>
</reference>
<gene>
    <name evidence="3" type="ORF">Ptr86124_011257</name>
    <name evidence="2" type="ORF">PtrM4_053720</name>
</gene>
<dbReference type="Proteomes" id="UP000249757">
    <property type="component" value="Unassembled WGS sequence"/>
</dbReference>
<evidence type="ECO:0000313" key="3">
    <source>
        <dbReference type="EMBL" id="KAI1509671.1"/>
    </source>
</evidence>
<dbReference type="EMBL" id="NRDI02000019">
    <property type="protein sequence ID" value="KAI1509671.1"/>
    <property type="molecule type" value="Genomic_DNA"/>
</dbReference>
<feature type="signal peptide" evidence="1">
    <location>
        <begin position="1"/>
        <end position="19"/>
    </location>
</feature>
<comment type="caution">
    <text evidence="2">The sequence shown here is derived from an EMBL/GenBank/DDBJ whole genome shotgun (WGS) entry which is preliminary data.</text>
</comment>
<feature type="chain" id="PRO_5042701184" evidence="1">
    <location>
        <begin position="20"/>
        <end position="187"/>
    </location>
</feature>
<reference evidence="5" key="4">
    <citation type="journal article" date="2022" name="Microb. Genom.">
        <title>A global pangenome for the wheat fungal pathogen Pyrenophora tritici-repentis and prediction of effector protein structural homology.</title>
        <authorList>
            <person name="Moolhuijzen P.M."/>
            <person name="See P.T."/>
            <person name="Shi G."/>
            <person name="Powell H.R."/>
            <person name="Cockram J."/>
            <person name="Jorgensen L.N."/>
            <person name="Benslimane H."/>
            <person name="Strelkov S.E."/>
            <person name="Turner J."/>
            <person name="Liu Z."/>
            <person name="Moffat C.S."/>
        </authorList>
    </citation>
    <scope>NUCLEOTIDE SEQUENCE [LARGE SCALE GENOMIC DNA]</scope>
</reference>
<dbReference type="AlphaFoldDB" id="A0A2W1G7H4"/>
<dbReference type="OrthoDB" id="3934411at2759"/>
<proteinExistence type="predicted"/>
<evidence type="ECO:0000313" key="2">
    <source>
        <dbReference type="EMBL" id="KAF7565938.1"/>
    </source>
</evidence>